<proteinExistence type="predicted"/>
<comment type="caution">
    <text evidence="2">The sequence shown here is derived from an EMBL/GenBank/DDBJ whole genome shotgun (WGS) entry which is preliminary data.</text>
</comment>
<keyword evidence="1" id="KW-1133">Transmembrane helix</keyword>
<dbReference type="AlphaFoldDB" id="X0V5K2"/>
<keyword evidence="1" id="KW-0472">Membrane</keyword>
<feature type="transmembrane region" description="Helical" evidence="1">
    <location>
        <begin position="90"/>
        <end position="111"/>
    </location>
</feature>
<gene>
    <name evidence="2" type="ORF">S01H1_44487</name>
</gene>
<dbReference type="EMBL" id="BARS01028379">
    <property type="protein sequence ID" value="GAG07778.1"/>
    <property type="molecule type" value="Genomic_DNA"/>
</dbReference>
<reference evidence="2" key="1">
    <citation type="journal article" date="2014" name="Front. Microbiol.">
        <title>High frequency of phylogenetically diverse reductive dehalogenase-homologous genes in deep subseafloor sedimentary metagenomes.</title>
        <authorList>
            <person name="Kawai M."/>
            <person name="Futagami T."/>
            <person name="Toyoda A."/>
            <person name="Takaki Y."/>
            <person name="Nishi S."/>
            <person name="Hori S."/>
            <person name="Arai W."/>
            <person name="Tsubouchi T."/>
            <person name="Morono Y."/>
            <person name="Uchiyama I."/>
            <person name="Ito T."/>
            <person name="Fujiyama A."/>
            <person name="Inagaki F."/>
            <person name="Takami H."/>
        </authorList>
    </citation>
    <scope>NUCLEOTIDE SEQUENCE</scope>
    <source>
        <strain evidence="2">Expedition CK06-06</strain>
    </source>
</reference>
<sequence length="116" mass="12660">MDESQGCVEDFMSGKETTFPPELPEDQELLFCALRQVGIEGREGRSALQDKLTELTDKVSGLSTILFGVLPDRSNGLMGQININTRFRKAITWVLSGIGVAFLGGAGIWMWGVLVP</sequence>
<keyword evidence="1" id="KW-0812">Transmembrane</keyword>
<name>X0V5K2_9ZZZZ</name>
<evidence type="ECO:0000313" key="2">
    <source>
        <dbReference type="EMBL" id="GAG07778.1"/>
    </source>
</evidence>
<accession>X0V5K2</accession>
<evidence type="ECO:0000256" key="1">
    <source>
        <dbReference type="SAM" id="Phobius"/>
    </source>
</evidence>
<protein>
    <submittedName>
        <fullName evidence="2">Uncharacterized protein</fullName>
    </submittedName>
</protein>
<organism evidence="2">
    <name type="scientific">marine sediment metagenome</name>
    <dbReference type="NCBI Taxonomy" id="412755"/>
    <lineage>
        <taxon>unclassified sequences</taxon>
        <taxon>metagenomes</taxon>
        <taxon>ecological metagenomes</taxon>
    </lineage>
</organism>